<organism evidence="7 8">
    <name type="scientific">Acaulospora morrowiae</name>
    <dbReference type="NCBI Taxonomy" id="94023"/>
    <lineage>
        <taxon>Eukaryota</taxon>
        <taxon>Fungi</taxon>
        <taxon>Fungi incertae sedis</taxon>
        <taxon>Mucoromycota</taxon>
        <taxon>Glomeromycotina</taxon>
        <taxon>Glomeromycetes</taxon>
        <taxon>Diversisporales</taxon>
        <taxon>Acaulosporaceae</taxon>
        <taxon>Acaulospora</taxon>
    </lineage>
</organism>
<name>A0A9N9EKW1_9GLOM</name>
<keyword evidence="8" id="KW-1185">Reference proteome</keyword>
<dbReference type="Gene3D" id="2.130.10.10">
    <property type="entry name" value="YVTN repeat-like/Quinoprotein amine dehydrogenase"/>
    <property type="match status" value="2"/>
</dbReference>
<sequence>FNKRGTMLAGGCSDGFCIVWDFQSMSIVRKAKCHVVSVTGVSWSRNGHCVLSCGEDEKCVYWDLKRGTQKIIQFGCSVLTAQMHPKNNDSFMFVASLFQESPVVVELGDTNRHFSLPTNPDTSEPNSPKYSNNNPLYSKTVVCRYDKHGTRILAGTSQGFLNIIDSESLQATVKEIIVSRNGKDVIVQTLDKTIRLYWLDDQGLHNSELLFAETVNKNNWNQCCFSQVGEYIIGGSAKLASHEIYIWDIGTARLVQTLQGPYETLIDLAQHPVQPVIVSLDEHGAIHTWTTRHKEDWVNWDPEFTEIHDNIVYEEREDEFDIISDEENFGTESNQLQDIDDEEIDVATIDRPERSDSSENEDGFLDLYDSGVEKTEFYNVARNAQNEYSGNNTMVVSNSSDIAQSVKLKEKNKTPIEHDKETNRWIEDSW</sequence>
<dbReference type="PROSITE" id="PS50082">
    <property type="entry name" value="WD_REPEATS_2"/>
    <property type="match status" value="2"/>
</dbReference>
<feature type="repeat" description="WD" evidence="5">
    <location>
        <begin position="1"/>
        <end position="30"/>
    </location>
</feature>
<dbReference type="Pfam" id="PF00400">
    <property type="entry name" value="WD40"/>
    <property type="match status" value="1"/>
</dbReference>
<evidence type="ECO:0000256" key="3">
    <source>
        <dbReference type="ARBA" id="ARBA00022737"/>
    </source>
</evidence>
<dbReference type="InterPro" id="IPR015943">
    <property type="entry name" value="WD40/YVTN_repeat-like_dom_sf"/>
</dbReference>
<feature type="region of interest" description="Disordered" evidence="6">
    <location>
        <begin position="410"/>
        <end position="430"/>
    </location>
</feature>
<dbReference type="SMART" id="SM00320">
    <property type="entry name" value="WD40"/>
    <property type="match status" value="3"/>
</dbReference>
<comment type="caution">
    <text evidence="7">The sequence shown here is derived from an EMBL/GenBank/DDBJ whole genome shotgun (WGS) entry which is preliminary data.</text>
</comment>
<dbReference type="InterPro" id="IPR019775">
    <property type="entry name" value="WD40_repeat_CS"/>
</dbReference>
<protein>
    <submittedName>
        <fullName evidence="7">18190_t:CDS:1</fullName>
    </submittedName>
</protein>
<feature type="non-terminal residue" evidence="7">
    <location>
        <position position="1"/>
    </location>
</feature>
<evidence type="ECO:0000313" key="8">
    <source>
        <dbReference type="Proteomes" id="UP000789342"/>
    </source>
</evidence>
<keyword evidence="3" id="KW-0677">Repeat</keyword>
<keyword evidence="2 5" id="KW-0853">WD repeat</keyword>
<evidence type="ECO:0000256" key="1">
    <source>
        <dbReference type="ARBA" id="ARBA00004123"/>
    </source>
</evidence>
<dbReference type="PANTHER" id="PTHR44040:SF1">
    <property type="entry name" value="RETINOBLASTOMA-BINDING PROTEIN 5"/>
    <property type="match status" value="1"/>
</dbReference>
<dbReference type="InterPro" id="IPR037850">
    <property type="entry name" value="RBBP5/Swd1"/>
</dbReference>
<dbReference type="InterPro" id="IPR036322">
    <property type="entry name" value="WD40_repeat_dom_sf"/>
</dbReference>
<dbReference type="PROSITE" id="PS00678">
    <property type="entry name" value="WD_REPEATS_1"/>
    <property type="match status" value="1"/>
</dbReference>
<evidence type="ECO:0000256" key="6">
    <source>
        <dbReference type="SAM" id="MobiDB-lite"/>
    </source>
</evidence>
<proteinExistence type="predicted"/>
<reference evidence="7" key="1">
    <citation type="submission" date="2021-06" db="EMBL/GenBank/DDBJ databases">
        <authorList>
            <person name="Kallberg Y."/>
            <person name="Tangrot J."/>
            <person name="Rosling A."/>
        </authorList>
    </citation>
    <scope>NUCLEOTIDE SEQUENCE</scope>
    <source>
        <strain evidence="7">CL551</strain>
    </source>
</reference>
<evidence type="ECO:0000256" key="5">
    <source>
        <dbReference type="PROSITE-ProRule" id="PRU00221"/>
    </source>
</evidence>
<evidence type="ECO:0000256" key="2">
    <source>
        <dbReference type="ARBA" id="ARBA00022574"/>
    </source>
</evidence>
<dbReference type="Proteomes" id="UP000789342">
    <property type="component" value="Unassembled WGS sequence"/>
</dbReference>
<evidence type="ECO:0000313" key="7">
    <source>
        <dbReference type="EMBL" id="CAG8679512.1"/>
    </source>
</evidence>
<accession>A0A9N9EKW1</accession>
<dbReference type="GO" id="GO:0048188">
    <property type="term" value="C:Set1C/COMPASS complex"/>
    <property type="evidence" value="ECO:0007669"/>
    <property type="project" value="InterPro"/>
</dbReference>
<keyword evidence="4" id="KW-0539">Nucleus</keyword>
<evidence type="ECO:0000256" key="4">
    <source>
        <dbReference type="ARBA" id="ARBA00023242"/>
    </source>
</evidence>
<dbReference type="EMBL" id="CAJVPV010013658">
    <property type="protein sequence ID" value="CAG8679512.1"/>
    <property type="molecule type" value="Genomic_DNA"/>
</dbReference>
<dbReference type="AlphaFoldDB" id="A0A9N9EKW1"/>
<gene>
    <name evidence="7" type="ORF">AMORRO_LOCUS11182</name>
</gene>
<dbReference type="PANTHER" id="PTHR44040">
    <property type="entry name" value="RETINOBLASTOMA-BINDING PROTEIN 5"/>
    <property type="match status" value="1"/>
</dbReference>
<dbReference type="SUPFAM" id="SSF50978">
    <property type="entry name" value="WD40 repeat-like"/>
    <property type="match status" value="1"/>
</dbReference>
<feature type="repeat" description="WD" evidence="5">
    <location>
        <begin position="31"/>
        <end position="72"/>
    </location>
</feature>
<comment type="subcellular location">
    <subcellularLocation>
        <location evidence="1">Nucleus</location>
    </subcellularLocation>
</comment>
<dbReference type="OrthoDB" id="196858at2759"/>
<dbReference type="InterPro" id="IPR001680">
    <property type="entry name" value="WD40_rpt"/>
</dbReference>